<gene>
    <name evidence="2" type="ORF">EJB05_52995</name>
</gene>
<evidence type="ECO:0000256" key="1">
    <source>
        <dbReference type="SAM" id="MobiDB-lite"/>
    </source>
</evidence>
<organism evidence="2 3">
    <name type="scientific">Eragrostis curvula</name>
    <name type="common">weeping love grass</name>
    <dbReference type="NCBI Taxonomy" id="38414"/>
    <lineage>
        <taxon>Eukaryota</taxon>
        <taxon>Viridiplantae</taxon>
        <taxon>Streptophyta</taxon>
        <taxon>Embryophyta</taxon>
        <taxon>Tracheophyta</taxon>
        <taxon>Spermatophyta</taxon>
        <taxon>Magnoliopsida</taxon>
        <taxon>Liliopsida</taxon>
        <taxon>Poales</taxon>
        <taxon>Poaceae</taxon>
        <taxon>PACMAD clade</taxon>
        <taxon>Chloridoideae</taxon>
        <taxon>Eragrostideae</taxon>
        <taxon>Eragrostidinae</taxon>
        <taxon>Eragrostis</taxon>
    </lineage>
</organism>
<dbReference type="Proteomes" id="UP000324897">
    <property type="component" value="Unassembled WGS sequence"/>
</dbReference>
<dbReference type="Gramene" id="TVU01554">
    <property type="protein sequence ID" value="TVU01554"/>
    <property type="gene ID" value="EJB05_52995"/>
</dbReference>
<feature type="non-terminal residue" evidence="2">
    <location>
        <position position="1"/>
    </location>
</feature>
<feature type="compositionally biased region" description="Low complexity" evidence="1">
    <location>
        <begin position="61"/>
        <end position="71"/>
    </location>
</feature>
<comment type="caution">
    <text evidence="2">The sequence shown here is derived from an EMBL/GenBank/DDBJ whole genome shotgun (WGS) entry which is preliminary data.</text>
</comment>
<name>A0A5J9SRH1_9POAL</name>
<reference evidence="2 3" key="1">
    <citation type="journal article" date="2019" name="Sci. Rep.">
        <title>A high-quality genome of Eragrostis curvula grass provides insights into Poaceae evolution and supports new strategies to enhance forage quality.</title>
        <authorList>
            <person name="Carballo J."/>
            <person name="Santos B.A.C.M."/>
            <person name="Zappacosta D."/>
            <person name="Garbus I."/>
            <person name="Selva J.P."/>
            <person name="Gallo C.A."/>
            <person name="Diaz A."/>
            <person name="Albertini E."/>
            <person name="Caccamo M."/>
            <person name="Echenique V."/>
        </authorList>
    </citation>
    <scope>NUCLEOTIDE SEQUENCE [LARGE SCALE GENOMIC DNA]</scope>
    <source>
        <strain evidence="3">cv. Victoria</strain>
        <tissue evidence="2">Leaf</tissue>
    </source>
</reference>
<keyword evidence="3" id="KW-1185">Reference proteome</keyword>
<proteinExistence type="predicted"/>
<evidence type="ECO:0000313" key="2">
    <source>
        <dbReference type="EMBL" id="TVU01554.1"/>
    </source>
</evidence>
<dbReference type="EMBL" id="RWGY01000421">
    <property type="protein sequence ID" value="TVU01554.1"/>
    <property type="molecule type" value="Genomic_DNA"/>
</dbReference>
<feature type="region of interest" description="Disordered" evidence="1">
    <location>
        <begin position="1"/>
        <end position="48"/>
    </location>
</feature>
<evidence type="ECO:0000313" key="3">
    <source>
        <dbReference type="Proteomes" id="UP000324897"/>
    </source>
</evidence>
<feature type="region of interest" description="Disordered" evidence="1">
    <location>
        <begin position="61"/>
        <end position="81"/>
    </location>
</feature>
<dbReference type="AlphaFoldDB" id="A0A5J9SRH1"/>
<protein>
    <submittedName>
        <fullName evidence="2">Uncharacterized protein</fullName>
    </submittedName>
</protein>
<sequence length="102" mass="10358">MGEPRPRGRSRKSRAGTASLATSTGLDRLVAAANPRAGVGRPTSRVFGDRGSRALARHAGGAASAGAVVGSEKAEAGAPTARRRGMVLERINEDTAVDHPAS</sequence>
<accession>A0A5J9SRH1</accession>